<sequence>MENASASRHVRADGNGFRNRCILQPLQIGSRRSKRRGLPPLREPSPPWRFDPITGDVIKPGRIECPRSHTEHSTHKLATCPAAERKVPVPRTPLTVSEVCTGDPSGDAGEHGGRLPPSNACPDGAFAFHTQPNSSFPLLRVHVSAEETGPRKKERPGRGYDGIHLAPPEPAVAGMPCLRPPVPSVSNVLTPGAATEDHTQGGRRIARGRGRGRLLSPAQPGVGMPSRSQGTSSSPVPRPLASAPNFGSGRDDITVSARQAVRCSSPDRTVGAMIYVPPLPSSVPVLRTPGAATEGGVRGGKQIPRGRGRGRLMAPTQPGATMAPRSEGPCSSPISRTLASTRKFVQGRDDISVRQRDGVRCSSPQRREDGMALSAPRVSGLPLLRAALAAMEVSGRDGNTVARGRGRGRRLSHVVPGGGLPSCS</sequence>
<comment type="caution">
    <text evidence="1">The sequence shown here is derived from an EMBL/GenBank/DDBJ whole genome shotgun (WGS) entry which is preliminary data.</text>
</comment>
<protein>
    <submittedName>
        <fullName evidence="1">Uncharacterized protein</fullName>
    </submittedName>
</protein>
<organism evidence="1 2">
    <name type="scientific">Hyalomma asiaticum</name>
    <name type="common">Tick</name>
    <dbReference type="NCBI Taxonomy" id="266040"/>
    <lineage>
        <taxon>Eukaryota</taxon>
        <taxon>Metazoa</taxon>
        <taxon>Ecdysozoa</taxon>
        <taxon>Arthropoda</taxon>
        <taxon>Chelicerata</taxon>
        <taxon>Arachnida</taxon>
        <taxon>Acari</taxon>
        <taxon>Parasitiformes</taxon>
        <taxon>Ixodida</taxon>
        <taxon>Ixodoidea</taxon>
        <taxon>Ixodidae</taxon>
        <taxon>Hyalomminae</taxon>
        <taxon>Hyalomma</taxon>
    </lineage>
</organism>
<dbReference type="Proteomes" id="UP000821845">
    <property type="component" value="Chromosome 11"/>
</dbReference>
<keyword evidence="2" id="KW-1185">Reference proteome</keyword>
<reference evidence="1" key="1">
    <citation type="submission" date="2020-05" db="EMBL/GenBank/DDBJ databases">
        <title>Large-scale comparative analyses of tick genomes elucidate their genetic diversity and vector capacities.</title>
        <authorList>
            <person name="Jia N."/>
            <person name="Wang J."/>
            <person name="Shi W."/>
            <person name="Du L."/>
            <person name="Sun Y."/>
            <person name="Zhan W."/>
            <person name="Jiang J."/>
            <person name="Wang Q."/>
            <person name="Zhang B."/>
            <person name="Ji P."/>
            <person name="Sakyi L.B."/>
            <person name="Cui X."/>
            <person name="Yuan T."/>
            <person name="Jiang B."/>
            <person name="Yang W."/>
            <person name="Lam T.T.-Y."/>
            <person name="Chang Q."/>
            <person name="Ding S."/>
            <person name="Wang X."/>
            <person name="Zhu J."/>
            <person name="Ruan X."/>
            <person name="Zhao L."/>
            <person name="Wei J."/>
            <person name="Que T."/>
            <person name="Du C."/>
            <person name="Cheng J."/>
            <person name="Dai P."/>
            <person name="Han X."/>
            <person name="Huang E."/>
            <person name="Gao Y."/>
            <person name="Liu J."/>
            <person name="Shao H."/>
            <person name="Ye R."/>
            <person name="Li L."/>
            <person name="Wei W."/>
            <person name="Wang X."/>
            <person name="Wang C."/>
            <person name="Yang T."/>
            <person name="Huo Q."/>
            <person name="Li W."/>
            <person name="Guo W."/>
            <person name="Chen H."/>
            <person name="Zhou L."/>
            <person name="Ni X."/>
            <person name="Tian J."/>
            <person name="Zhou Y."/>
            <person name="Sheng Y."/>
            <person name="Liu T."/>
            <person name="Pan Y."/>
            <person name="Xia L."/>
            <person name="Li J."/>
            <person name="Zhao F."/>
            <person name="Cao W."/>
        </authorList>
    </citation>
    <scope>NUCLEOTIDE SEQUENCE</scope>
    <source>
        <strain evidence="1">Hyas-2018</strain>
    </source>
</reference>
<proteinExistence type="predicted"/>
<accession>A0ACB7T1E5</accession>
<gene>
    <name evidence="1" type="ORF">HPB50_005776</name>
</gene>
<evidence type="ECO:0000313" key="1">
    <source>
        <dbReference type="EMBL" id="KAH6940735.1"/>
    </source>
</evidence>
<evidence type="ECO:0000313" key="2">
    <source>
        <dbReference type="Proteomes" id="UP000821845"/>
    </source>
</evidence>
<dbReference type="EMBL" id="CM023491">
    <property type="protein sequence ID" value="KAH6940735.1"/>
    <property type="molecule type" value="Genomic_DNA"/>
</dbReference>
<name>A0ACB7T1E5_HYAAI</name>